<dbReference type="OrthoDB" id="411871at2759"/>
<dbReference type="PROSITE" id="PS50879">
    <property type="entry name" value="RNASE_H_1"/>
    <property type="match status" value="1"/>
</dbReference>
<dbReference type="SUPFAM" id="SSF53098">
    <property type="entry name" value="Ribonuclease H-like"/>
    <property type="match status" value="1"/>
</dbReference>
<dbReference type="Proteomes" id="UP000838756">
    <property type="component" value="Unassembled WGS sequence"/>
</dbReference>
<dbReference type="Pfam" id="PF00075">
    <property type="entry name" value="RNase_H"/>
    <property type="match status" value="1"/>
</dbReference>
<dbReference type="GO" id="GO:0004523">
    <property type="term" value="F:RNA-DNA hybrid ribonuclease activity"/>
    <property type="evidence" value="ECO:0007669"/>
    <property type="project" value="InterPro"/>
</dbReference>
<organism evidence="3 4">
    <name type="scientific">Pararge aegeria aegeria</name>
    <dbReference type="NCBI Taxonomy" id="348720"/>
    <lineage>
        <taxon>Eukaryota</taxon>
        <taxon>Metazoa</taxon>
        <taxon>Ecdysozoa</taxon>
        <taxon>Arthropoda</taxon>
        <taxon>Hexapoda</taxon>
        <taxon>Insecta</taxon>
        <taxon>Pterygota</taxon>
        <taxon>Neoptera</taxon>
        <taxon>Endopterygota</taxon>
        <taxon>Lepidoptera</taxon>
        <taxon>Glossata</taxon>
        <taxon>Ditrysia</taxon>
        <taxon>Papilionoidea</taxon>
        <taxon>Nymphalidae</taxon>
        <taxon>Satyrinae</taxon>
        <taxon>Satyrini</taxon>
        <taxon>Parargina</taxon>
        <taxon>Pararge</taxon>
    </lineage>
</organism>
<dbReference type="AlphaFoldDB" id="A0A8S4QJV0"/>
<dbReference type="InterPro" id="IPR000477">
    <property type="entry name" value="RT_dom"/>
</dbReference>
<feature type="domain" description="RNase H type-1" evidence="2">
    <location>
        <begin position="317"/>
        <end position="449"/>
    </location>
</feature>
<reference evidence="3" key="1">
    <citation type="submission" date="2022-03" db="EMBL/GenBank/DDBJ databases">
        <authorList>
            <person name="Lindestad O."/>
        </authorList>
    </citation>
    <scope>NUCLEOTIDE SEQUENCE</scope>
</reference>
<feature type="non-terminal residue" evidence="3">
    <location>
        <position position="1"/>
    </location>
</feature>
<keyword evidence="4" id="KW-1185">Reference proteome</keyword>
<proteinExistence type="predicted"/>
<evidence type="ECO:0000259" key="1">
    <source>
        <dbReference type="PROSITE" id="PS50878"/>
    </source>
</evidence>
<evidence type="ECO:0000313" key="3">
    <source>
        <dbReference type="EMBL" id="CAH2211764.1"/>
    </source>
</evidence>
<comment type="caution">
    <text evidence="3">The sequence shown here is derived from an EMBL/GenBank/DDBJ whole genome shotgun (WGS) entry which is preliminary data.</text>
</comment>
<dbReference type="EMBL" id="CAKXAJ010011093">
    <property type="protein sequence ID" value="CAH2211764.1"/>
    <property type="molecule type" value="Genomic_DNA"/>
</dbReference>
<feature type="domain" description="Reverse transcriptase" evidence="1">
    <location>
        <begin position="1"/>
        <end position="150"/>
    </location>
</feature>
<sequence length="466" mass="51447">AEERCPINIRRVIDSYLRGRRVRVRYAGQEYSKRTTKGCVQGSIGGPILWNLLLDPLLKGLEKRGDYCQAFADDVVLVFDDDTGLEISRRANAALAYVREWGVRNKLKFAPNKTKAMVITKKLKYDSPLLTMGGIDIGLSDEIKVLGLTIDKGLTFNAHVTNTCKKVQGLYKQLCRAAKVSWGLHPQIIKIIYTAVVEPVVLYAASAWAPATKKLGVRKQLNFIQRSFAQKIAKAYRTVSSNSAMILAGILPLDLRVQESAALYMAKRGVFHQLPGDRSIEVKLNYAEQQQEHPACRIAIDYSCLENPPSESTIGHSSDQAFIYTDGSKIEGKVGAAVSIWEGGAEIKSMKLKLESYCTVFQAELYALDAATKWALKCTKSEIWILSDSRSALDLIKSGRVAHPLAYDIRRNIGAVQAQGRTVKLFWIKAHVGNAGNERADSLAKQAALNTKTTATYSACPVSFAK</sequence>
<dbReference type="InterPro" id="IPR012337">
    <property type="entry name" value="RNaseH-like_sf"/>
</dbReference>
<feature type="non-terminal residue" evidence="3">
    <location>
        <position position="466"/>
    </location>
</feature>
<dbReference type="Pfam" id="PF00078">
    <property type="entry name" value="RVT_1"/>
    <property type="match status" value="1"/>
</dbReference>
<dbReference type="CDD" id="cd09276">
    <property type="entry name" value="Rnase_HI_RT_non_LTR"/>
    <property type="match status" value="1"/>
</dbReference>
<name>A0A8S4QJV0_9NEOP</name>
<dbReference type="GO" id="GO:0003676">
    <property type="term" value="F:nucleic acid binding"/>
    <property type="evidence" value="ECO:0007669"/>
    <property type="project" value="InterPro"/>
</dbReference>
<dbReference type="InterPro" id="IPR002156">
    <property type="entry name" value="RNaseH_domain"/>
</dbReference>
<accession>A0A8S4QJV0</accession>
<evidence type="ECO:0000259" key="2">
    <source>
        <dbReference type="PROSITE" id="PS50879"/>
    </source>
</evidence>
<dbReference type="Gene3D" id="3.30.420.10">
    <property type="entry name" value="Ribonuclease H-like superfamily/Ribonuclease H"/>
    <property type="match status" value="1"/>
</dbReference>
<protein>
    <submittedName>
        <fullName evidence="3">Jg20073 protein</fullName>
    </submittedName>
</protein>
<evidence type="ECO:0000313" key="4">
    <source>
        <dbReference type="Proteomes" id="UP000838756"/>
    </source>
</evidence>
<gene>
    <name evidence="3" type="primary">jg20073</name>
    <name evidence="3" type="ORF">PAEG_LOCUS3461</name>
</gene>
<dbReference type="PROSITE" id="PS50878">
    <property type="entry name" value="RT_POL"/>
    <property type="match status" value="1"/>
</dbReference>
<dbReference type="PANTHER" id="PTHR33332">
    <property type="entry name" value="REVERSE TRANSCRIPTASE DOMAIN-CONTAINING PROTEIN"/>
    <property type="match status" value="1"/>
</dbReference>
<dbReference type="InterPro" id="IPR036397">
    <property type="entry name" value="RNaseH_sf"/>
</dbReference>